<sequence>MPFDNTNFANVRLVCKLWFQESLSIWRKNAMISVIDDGKKWKLKIKAITNKNYLQVQLYESENDEYQLKKYPFRKFAIKRCIISFDKRDDPVGFEFWHKIGPLMTTLLIQDSGFYQRRAFRQIILHLTPNVESLTLRLNSNLYNENESKDPNVGMELKIPDFPQKNLKQIEIEFDPEDHSELWLSPELNESVWYSEILPISWVELLLQFPMIKHMKLICTPCYEQLLVFLDYIQQIRVRFDVPQYLSCLNKLDIQNAGKWHAFEFPTNIVTSFHRVKLPLTKFSFEIGSKTVIRTFMCLLEAHANTVEELEVSRGEKGFQVLTFPFDVTFGALTKFEVVGSWIGNLNFLSHMPNLKILSLCSGRDEIFDPRKLSAKWKRDSKSLPQIVGKTKLEKLSDSGVVFPSLEKFINVEELCDGSQIRLLSKLMPNLKHFRAGLGTEGFRMVCKVWKKMEHLEIRPFKVDEGGLLGAVSREENYYHHPNITDLTELKSFKIGYVDLRKSNMKYNLSTASIINGVLLLKNLKHIDACLSKKITGEVRTRLLDKFPQGDNQLFVI</sequence>
<organism evidence="1 2">
    <name type="scientific">Orchesella dallaii</name>
    <dbReference type="NCBI Taxonomy" id="48710"/>
    <lineage>
        <taxon>Eukaryota</taxon>
        <taxon>Metazoa</taxon>
        <taxon>Ecdysozoa</taxon>
        <taxon>Arthropoda</taxon>
        <taxon>Hexapoda</taxon>
        <taxon>Collembola</taxon>
        <taxon>Entomobryomorpha</taxon>
        <taxon>Entomobryoidea</taxon>
        <taxon>Orchesellidae</taxon>
        <taxon>Orchesellinae</taxon>
        <taxon>Orchesella</taxon>
    </lineage>
</organism>
<accession>A0ABP1SAQ4</accession>
<dbReference type="Proteomes" id="UP001642540">
    <property type="component" value="Unassembled WGS sequence"/>
</dbReference>
<keyword evidence="2" id="KW-1185">Reference proteome</keyword>
<comment type="caution">
    <text evidence="1">The sequence shown here is derived from an EMBL/GenBank/DDBJ whole genome shotgun (WGS) entry which is preliminary data.</text>
</comment>
<evidence type="ECO:0000313" key="2">
    <source>
        <dbReference type="Proteomes" id="UP001642540"/>
    </source>
</evidence>
<protein>
    <submittedName>
        <fullName evidence="1">Uncharacterized protein</fullName>
    </submittedName>
</protein>
<reference evidence="1 2" key="1">
    <citation type="submission" date="2024-08" db="EMBL/GenBank/DDBJ databases">
        <authorList>
            <person name="Cucini C."/>
            <person name="Frati F."/>
        </authorList>
    </citation>
    <scope>NUCLEOTIDE SEQUENCE [LARGE SCALE GENOMIC DNA]</scope>
</reference>
<name>A0ABP1SAQ4_9HEXA</name>
<dbReference type="EMBL" id="CAXLJM020000173">
    <property type="protein sequence ID" value="CAL8148625.1"/>
    <property type="molecule type" value="Genomic_DNA"/>
</dbReference>
<proteinExistence type="predicted"/>
<gene>
    <name evidence="1" type="ORF">ODALV1_LOCUS31480</name>
</gene>
<evidence type="ECO:0000313" key="1">
    <source>
        <dbReference type="EMBL" id="CAL8148625.1"/>
    </source>
</evidence>